<comment type="caution">
    <text evidence="1">The sequence shown here is derived from an EMBL/GenBank/DDBJ whole genome shotgun (WGS) entry which is preliminary data.</text>
</comment>
<evidence type="ECO:0000313" key="2">
    <source>
        <dbReference type="Proteomes" id="UP000618795"/>
    </source>
</evidence>
<dbReference type="EMBL" id="BMTD01000008">
    <property type="protein sequence ID" value="GGU99985.1"/>
    <property type="molecule type" value="Genomic_DNA"/>
</dbReference>
<organism evidence="1 2">
    <name type="scientific">Streptomyces filipinensis</name>
    <dbReference type="NCBI Taxonomy" id="66887"/>
    <lineage>
        <taxon>Bacteria</taxon>
        <taxon>Bacillati</taxon>
        <taxon>Actinomycetota</taxon>
        <taxon>Actinomycetes</taxon>
        <taxon>Kitasatosporales</taxon>
        <taxon>Streptomycetaceae</taxon>
        <taxon>Streptomyces</taxon>
    </lineage>
</organism>
<accession>A0A918IC40</accession>
<reference evidence="1" key="2">
    <citation type="submission" date="2020-09" db="EMBL/GenBank/DDBJ databases">
        <authorList>
            <person name="Sun Q."/>
            <person name="Ohkuma M."/>
        </authorList>
    </citation>
    <scope>NUCLEOTIDE SEQUENCE</scope>
    <source>
        <strain evidence="1">JCM 4369</strain>
    </source>
</reference>
<name>A0A918IC40_9ACTN</name>
<gene>
    <name evidence="1" type="ORF">GCM10010260_40510</name>
</gene>
<protein>
    <submittedName>
        <fullName evidence="1">Uncharacterized protein</fullName>
    </submittedName>
</protein>
<dbReference type="Proteomes" id="UP000618795">
    <property type="component" value="Unassembled WGS sequence"/>
</dbReference>
<reference evidence="1" key="1">
    <citation type="journal article" date="2014" name="Int. J. Syst. Evol. Microbiol.">
        <title>Complete genome sequence of Corynebacterium casei LMG S-19264T (=DSM 44701T), isolated from a smear-ripened cheese.</title>
        <authorList>
            <consortium name="US DOE Joint Genome Institute (JGI-PGF)"/>
            <person name="Walter F."/>
            <person name="Albersmeier A."/>
            <person name="Kalinowski J."/>
            <person name="Ruckert C."/>
        </authorList>
    </citation>
    <scope>NUCLEOTIDE SEQUENCE</scope>
    <source>
        <strain evidence="1">JCM 4369</strain>
    </source>
</reference>
<keyword evidence="2" id="KW-1185">Reference proteome</keyword>
<dbReference type="AlphaFoldDB" id="A0A918IC40"/>
<proteinExistence type="predicted"/>
<evidence type="ECO:0000313" key="1">
    <source>
        <dbReference type="EMBL" id="GGU99985.1"/>
    </source>
</evidence>
<sequence>MGDAAWDEACEPGAVVQPCAEPAGMAASSPRPSAPWRSVRGREFIEGSSCRGEGVDGVRDALLGLLLAGEDLLLRERLRLRFLRQAFSRAASTQMWPRGSTSVHFQGAVSVAAIRLWLRG</sequence>